<dbReference type="CDD" id="cd06579">
    <property type="entry name" value="TM_PBP1_transp_AraH_like"/>
    <property type="match status" value="1"/>
</dbReference>
<dbReference type="GO" id="GO:0005886">
    <property type="term" value="C:plasma membrane"/>
    <property type="evidence" value="ECO:0007669"/>
    <property type="project" value="UniProtKB-SubCell"/>
</dbReference>
<feature type="compositionally biased region" description="Basic and acidic residues" evidence="7">
    <location>
        <begin position="7"/>
        <end position="19"/>
    </location>
</feature>
<comment type="subcellular location">
    <subcellularLocation>
        <location evidence="1">Cell inner membrane</location>
        <topology evidence="1">Multi-pass membrane protein</topology>
    </subcellularLocation>
</comment>
<feature type="transmembrane region" description="Helical" evidence="8">
    <location>
        <begin position="34"/>
        <end position="54"/>
    </location>
</feature>
<evidence type="ECO:0000256" key="2">
    <source>
        <dbReference type="ARBA" id="ARBA00007942"/>
    </source>
</evidence>
<dbReference type="GO" id="GO:0022857">
    <property type="term" value="F:transmembrane transporter activity"/>
    <property type="evidence" value="ECO:0007669"/>
    <property type="project" value="InterPro"/>
</dbReference>
<feature type="region of interest" description="Disordered" evidence="7">
    <location>
        <begin position="1"/>
        <end position="24"/>
    </location>
</feature>
<feature type="transmembrane region" description="Helical" evidence="8">
    <location>
        <begin position="131"/>
        <end position="156"/>
    </location>
</feature>
<keyword evidence="10" id="KW-1185">Reference proteome</keyword>
<evidence type="ECO:0000256" key="6">
    <source>
        <dbReference type="ARBA" id="ARBA00023136"/>
    </source>
</evidence>
<evidence type="ECO:0000256" key="1">
    <source>
        <dbReference type="ARBA" id="ARBA00004429"/>
    </source>
</evidence>
<dbReference type="RefSeq" id="WP_155586306.1">
    <property type="nucleotide sequence ID" value="NZ_JBHSTH010000047.1"/>
</dbReference>
<protein>
    <submittedName>
        <fullName evidence="9">ABC transporter permease</fullName>
    </submittedName>
</protein>
<evidence type="ECO:0000256" key="4">
    <source>
        <dbReference type="ARBA" id="ARBA00022692"/>
    </source>
</evidence>
<evidence type="ECO:0000256" key="3">
    <source>
        <dbReference type="ARBA" id="ARBA00022475"/>
    </source>
</evidence>
<evidence type="ECO:0000256" key="7">
    <source>
        <dbReference type="SAM" id="MobiDB-lite"/>
    </source>
</evidence>
<dbReference type="Pfam" id="PF02653">
    <property type="entry name" value="BPD_transp_2"/>
    <property type="match status" value="1"/>
</dbReference>
<comment type="similarity">
    <text evidence="2">Belongs to the binding-protein-dependent transport system permease family. AraH/RbsC subfamily.</text>
</comment>
<dbReference type="InterPro" id="IPR001851">
    <property type="entry name" value="ABC_transp_permease"/>
</dbReference>
<dbReference type="EMBL" id="WNNK01000042">
    <property type="protein sequence ID" value="MUF08195.1"/>
    <property type="molecule type" value="Genomic_DNA"/>
</dbReference>
<sequence length="350" mass="36763">MNAILESKPEEKKSEEKKPSTAPVKSRRRFPTELSIFLVLIGIGLVFEVFGWIVRDQSFLMNSQRLVLMILQVSIIGLLAIGVTQVIITTGIDLSSGSVLALSAMIAASLAQTSDFSRAVFPSLTDLPVWIPVAMGLGVGLLAGAINGSIIAVTGIPPFIATLGMMVSARGLARYYTEGQPVSMLSDSYTAIGHGAMPVIIFLVVAVIFHIALRYTKYGKYTYAIGGNMQAARTSGINVKRHLIIVYSIAGLLAGLAGVVASARAATGQAGMGMSYELDAIAAAVIGGTSLAGGVGRITGTVIGALILGVMASGFTFVGVDAYIQDIIKGLIIVVAVVIDQYRNKRKLKR</sequence>
<evidence type="ECO:0000313" key="10">
    <source>
        <dbReference type="Proteomes" id="UP000438196"/>
    </source>
</evidence>
<keyword evidence="4 8" id="KW-0812">Transmembrane</keyword>
<proteinExistence type="inferred from homology"/>
<evidence type="ECO:0000256" key="8">
    <source>
        <dbReference type="SAM" id="Phobius"/>
    </source>
</evidence>
<organism evidence="9 10">
    <name type="scientific">Pseudomonas spelaei</name>
    <dbReference type="NCBI Taxonomy" id="1055469"/>
    <lineage>
        <taxon>Bacteria</taxon>
        <taxon>Pseudomonadati</taxon>
        <taxon>Pseudomonadota</taxon>
        <taxon>Gammaproteobacteria</taxon>
        <taxon>Pseudomonadales</taxon>
        <taxon>Pseudomonadaceae</taxon>
        <taxon>Pseudomonas</taxon>
    </lineage>
</organism>
<evidence type="ECO:0000313" key="9">
    <source>
        <dbReference type="EMBL" id="MUF08195.1"/>
    </source>
</evidence>
<keyword evidence="3" id="KW-1003">Cell membrane</keyword>
<feature type="transmembrane region" description="Helical" evidence="8">
    <location>
        <begin position="66"/>
        <end position="88"/>
    </location>
</feature>
<reference evidence="9 10" key="1">
    <citation type="submission" date="2019-11" db="EMBL/GenBank/DDBJ databases">
        <title>Pseudomonas karstica sp. nov. and Pseudomonas spelaei sp. nov. from karst caves.</title>
        <authorList>
            <person name="Zeman M."/>
        </authorList>
    </citation>
    <scope>NUCLEOTIDE SEQUENCE [LARGE SCALE GENOMIC DNA]</scope>
    <source>
        <strain evidence="9 10">CCM 7893</strain>
    </source>
</reference>
<keyword evidence="6 8" id="KW-0472">Membrane</keyword>
<gene>
    <name evidence="9" type="ORF">GNF76_28050</name>
</gene>
<dbReference type="PANTHER" id="PTHR32196">
    <property type="entry name" value="ABC TRANSPORTER PERMEASE PROTEIN YPHD-RELATED-RELATED"/>
    <property type="match status" value="1"/>
</dbReference>
<feature type="transmembrane region" description="Helical" evidence="8">
    <location>
        <begin position="302"/>
        <end position="320"/>
    </location>
</feature>
<dbReference type="AlphaFoldDB" id="A0A6I3WD67"/>
<feature type="transmembrane region" description="Helical" evidence="8">
    <location>
        <begin position="191"/>
        <end position="213"/>
    </location>
</feature>
<comment type="caution">
    <text evidence="9">The sequence shown here is derived from an EMBL/GenBank/DDBJ whole genome shotgun (WGS) entry which is preliminary data.</text>
</comment>
<dbReference type="OrthoDB" id="5422926at2"/>
<name>A0A6I3WD67_9PSED</name>
<dbReference type="Proteomes" id="UP000438196">
    <property type="component" value="Unassembled WGS sequence"/>
</dbReference>
<keyword evidence="5 8" id="KW-1133">Transmembrane helix</keyword>
<accession>A0A6I3WD67</accession>
<feature type="transmembrane region" description="Helical" evidence="8">
    <location>
        <begin position="243"/>
        <end position="266"/>
    </location>
</feature>
<evidence type="ECO:0000256" key="5">
    <source>
        <dbReference type="ARBA" id="ARBA00022989"/>
    </source>
</evidence>